<sequence length="66" mass="8002">MNICFLKDLHITLYFCDCNFRKKDRKYLKAFDALFQHIVDPSNNPDLAIYLYANFDVIKERILARW</sequence>
<dbReference type="Proteomes" id="UP000257559">
    <property type="component" value="Chromosome"/>
</dbReference>
<protein>
    <submittedName>
        <fullName evidence="1">Deoxyguanosine kinase</fullName>
    </submittedName>
</protein>
<gene>
    <name evidence="1" type="primary">MCYN0418_1</name>
    <name evidence="1" type="ORF">NCTC10132_00608</name>
</gene>
<dbReference type="EMBL" id="LS991951">
    <property type="protein sequence ID" value="SYV97249.1"/>
    <property type="molecule type" value="Genomic_DNA"/>
</dbReference>
<accession>A0A3B0PKR8</accession>
<evidence type="ECO:0000313" key="1">
    <source>
        <dbReference type="EMBL" id="SYV97249.1"/>
    </source>
</evidence>
<keyword evidence="2" id="KW-1185">Reference proteome</keyword>
<keyword evidence="1" id="KW-0808">Transferase</keyword>
<name>A0A3B0PKR8_9BACT</name>
<feature type="non-terminal residue" evidence="1">
    <location>
        <position position="66"/>
    </location>
</feature>
<keyword evidence="1" id="KW-0418">Kinase</keyword>
<organism evidence="1 2">
    <name type="scientific">Mycoplasmopsis edwardii</name>
    <dbReference type="NCBI Taxonomy" id="53558"/>
    <lineage>
        <taxon>Bacteria</taxon>
        <taxon>Bacillati</taxon>
        <taxon>Mycoplasmatota</taxon>
        <taxon>Mycoplasmoidales</taxon>
        <taxon>Metamycoplasmataceae</taxon>
        <taxon>Mycoplasmopsis</taxon>
    </lineage>
</organism>
<evidence type="ECO:0000313" key="2">
    <source>
        <dbReference type="Proteomes" id="UP000257559"/>
    </source>
</evidence>
<dbReference type="AlphaFoldDB" id="A0A3B0PKR8"/>
<dbReference type="KEGG" id="medw:NCTC10132_00608"/>
<reference evidence="2" key="1">
    <citation type="submission" date="2018-06" db="EMBL/GenBank/DDBJ databases">
        <authorList>
            <consortium name="Pathogen Informatics"/>
        </authorList>
    </citation>
    <scope>NUCLEOTIDE SEQUENCE [LARGE SCALE GENOMIC DNA]</scope>
    <source>
        <strain evidence="2">NCTC10132</strain>
    </source>
</reference>
<proteinExistence type="predicted"/>
<dbReference type="GO" id="GO:0016301">
    <property type="term" value="F:kinase activity"/>
    <property type="evidence" value="ECO:0007669"/>
    <property type="project" value="UniProtKB-KW"/>
</dbReference>